<sequence length="68" mass="7958">MSGTWHWHRYLIPCKIISRIWHWHRYETSCKTIAGLSSLICDPIIAKLARGSKGRPSSIHTIKLIFWV</sequence>
<dbReference type="AlphaFoldDB" id="A0A0B0NNQ5"/>
<accession>A0A0B0NNQ5</accession>
<dbReference type="EMBL" id="KN401191">
    <property type="protein sequence ID" value="KHG14267.1"/>
    <property type="molecule type" value="Genomic_DNA"/>
</dbReference>
<reference evidence="2" key="1">
    <citation type="submission" date="2014-09" db="EMBL/GenBank/DDBJ databases">
        <authorList>
            <person name="Mudge J."/>
            <person name="Ramaraj T."/>
            <person name="Lindquist I.E."/>
            <person name="Bharti A.K."/>
            <person name="Sundararajan A."/>
            <person name="Cameron C.T."/>
            <person name="Woodward J.E."/>
            <person name="May G.D."/>
            <person name="Brubaker C."/>
            <person name="Broadhvest J."/>
            <person name="Wilkins T.A."/>
        </authorList>
    </citation>
    <scope>NUCLEOTIDE SEQUENCE</scope>
    <source>
        <strain evidence="2">cv. AKA8401</strain>
    </source>
</reference>
<keyword evidence="2" id="KW-1185">Reference proteome</keyword>
<gene>
    <name evidence="1" type="ORF">F383_17138</name>
</gene>
<name>A0A0B0NNQ5_GOSAR</name>
<protein>
    <submittedName>
        <fullName evidence="1">Pesticidal crystal cry1Ha</fullName>
    </submittedName>
</protein>
<evidence type="ECO:0000313" key="1">
    <source>
        <dbReference type="EMBL" id="KHG14267.1"/>
    </source>
</evidence>
<evidence type="ECO:0000313" key="2">
    <source>
        <dbReference type="Proteomes" id="UP000032142"/>
    </source>
</evidence>
<dbReference type="Proteomes" id="UP000032142">
    <property type="component" value="Unassembled WGS sequence"/>
</dbReference>
<organism evidence="1 2">
    <name type="scientific">Gossypium arboreum</name>
    <name type="common">Tree cotton</name>
    <name type="synonym">Gossypium nanking</name>
    <dbReference type="NCBI Taxonomy" id="29729"/>
    <lineage>
        <taxon>Eukaryota</taxon>
        <taxon>Viridiplantae</taxon>
        <taxon>Streptophyta</taxon>
        <taxon>Embryophyta</taxon>
        <taxon>Tracheophyta</taxon>
        <taxon>Spermatophyta</taxon>
        <taxon>Magnoliopsida</taxon>
        <taxon>eudicotyledons</taxon>
        <taxon>Gunneridae</taxon>
        <taxon>Pentapetalae</taxon>
        <taxon>rosids</taxon>
        <taxon>malvids</taxon>
        <taxon>Malvales</taxon>
        <taxon>Malvaceae</taxon>
        <taxon>Malvoideae</taxon>
        <taxon>Gossypium</taxon>
    </lineage>
</organism>
<proteinExistence type="predicted"/>